<keyword evidence="3" id="KW-1185">Reference proteome</keyword>
<dbReference type="EMBL" id="CP093348">
    <property type="protein sequence ID" value="WOH05172.1"/>
    <property type="molecule type" value="Genomic_DNA"/>
</dbReference>
<accession>A0A164VXD0</accession>
<dbReference type="Proteomes" id="UP000077755">
    <property type="component" value="Chromosome 6"/>
</dbReference>
<reference evidence="2" key="2">
    <citation type="submission" date="2022-03" db="EMBL/GenBank/DDBJ databases">
        <title>Draft title - Genomic analysis of global carrot germplasm unveils the trajectory of domestication and the origin of high carotenoid orange carrot.</title>
        <authorList>
            <person name="Iorizzo M."/>
            <person name="Ellison S."/>
            <person name="Senalik D."/>
            <person name="Macko-Podgorni A."/>
            <person name="Grzebelus D."/>
            <person name="Bostan H."/>
            <person name="Rolling W."/>
            <person name="Curaba J."/>
            <person name="Simon P."/>
        </authorList>
    </citation>
    <scope>NUCLEOTIDE SEQUENCE</scope>
    <source>
        <tissue evidence="2">Leaf</tissue>
    </source>
</reference>
<evidence type="ECO:0000313" key="3">
    <source>
        <dbReference type="Proteomes" id="UP000077755"/>
    </source>
</evidence>
<evidence type="ECO:0000256" key="1">
    <source>
        <dbReference type="SAM" id="MobiDB-lite"/>
    </source>
</evidence>
<sequence length="93" mass="9997">MRKTTMIIVSIILDFESNRIHGGNVVSKPAPRKSSKLPLAMSPADDQPSNKSSVQLEEPVMSPPADQPPSALHLDPHPPVDNKPVDTSNPPSL</sequence>
<reference evidence="2" key="1">
    <citation type="journal article" date="2016" name="Nat. Genet.">
        <title>A high-quality carrot genome assembly provides new insights into carotenoid accumulation and asterid genome evolution.</title>
        <authorList>
            <person name="Iorizzo M."/>
            <person name="Ellison S."/>
            <person name="Senalik D."/>
            <person name="Zeng P."/>
            <person name="Satapoomin P."/>
            <person name="Huang J."/>
            <person name="Bowman M."/>
            <person name="Iovene M."/>
            <person name="Sanseverino W."/>
            <person name="Cavagnaro P."/>
            <person name="Yildiz M."/>
            <person name="Macko-Podgorni A."/>
            <person name="Moranska E."/>
            <person name="Grzebelus E."/>
            <person name="Grzebelus D."/>
            <person name="Ashrafi H."/>
            <person name="Zheng Z."/>
            <person name="Cheng S."/>
            <person name="Spooner D."/>
            <person name="Van Deynze A."/>
            <person name="Simon P."/>
        </authorList>
    </citation>
    <scope>NUCLEOTIDE SEQUENCE</scope>
    <source>
        <tissue evidence="2">Leaf</tissue>
    </source>
</reference>
<evidence type="ECO:0000313" key="2">
    <source>
        <dbReference type="EMBL" id="WOH05172.1"/>
    </source>
</evidence>
<gene>
    <name evidence="2" type="ORF">DCAR_0624586</name>
</gene>
<organism evidence="2 3">
    <name type="scientific">Daucus carota subsp. sativus</name>
    <name type="common">Carrot</name>
    <dbReference type="NCBI Taxonomy" id="79200"/>
    <lineage>
        <taxon>Eukaryota</taxon>
        <taxon>Viridiplantae</taxon>
        <taxon>Streptophyta</taxon>
        <taxon>Embryophyta</taxon>
        <taxon>Tracheophyta</taxon>
        <taxon>Spermatophyta</taxon>
        <taxon>Magnoliopsida</taxon>
        <taxon>eudicotyledons</taxon>
        <taxon>Gunneridae</taxon>
        <taxon>Pentapetalae</taxon>
        <taxon>asterids</taxon>
        <taxon>campanulids</taxon>
        <taxon>Apiales</taxon>
        <taxon>Apiaceae</taxon>
        <taxon>Apioideae</taxon>
        <taxon>Scandiceae</taxon>
        <taxon>Daucinae</taxon>
        <taxon>Daucus</taxon>
        <taxon>Daucus sect. Daucus</taxon>
    </lineage>
</organism>
<dbReference type="AlphaFoldDB" id="A0A164VXD0"/>
<feature type="compositionally biased region" description="Basic and acidic residues" evidence="1">
    <location>
        <begin position="74"/>
        <end position="84"/>
    </location>
</feature>
<dbReference type="Gramene" id="KZM90995">
    <property type="protein sequence ID" value="KZM90995"/>
    <property type="gene ID" value="DCAR_021640"/>
</dbReference>
<feature type="region of interest" description="Disordered" evidence="1">
    <location>
        <begin position="20"/>
        <end position="93"/>
    </location>
</feature>
<proteinExistence type="predicted"/>
<protein>
    <submittedName>
        <fullName evidence="2">Uncharacterized protein</fullName>
    </submittedName>
</protein>
<name>A0A164VXD0_DAUCS</name>